<accession>A0A238YDM2</accession>
<keyword evidence="12" id="KW-1185">Reference proteome</keyword>
<dbReference type="PROSITE" id="PS00092">
    <property type="entry name" value="N6_MTASE"/>
    <property type="match status" value="1"/>
</dbReference>
<evidence type="ECO:0000256" key="7">
    <source>
        <dbReference type="ARBA" id="ARBA00047942"/>
    </source>
</evidence>
<comment type="catalytic activity">
    <reaction evidence="7">
        <text>a 2'-deoxyadenosine in DNA + S-adenosyl-L-methionine = an N(6)-methyl-2'-deoxyadenosine in DNA + S-adenosyl-L-homocysteine + H(+)</text>
        <dbReference type="Rhea" id="RHEA:15197"/>
        <dbReference type="Rhea" id="RHEA-COMP:12418"/>
        <dbReference type="Rhea" id="RHEA-COMP:12419"/>
        <dbReference type="ChEBI" id="CHEBI:15378"/>
        <dbReference type="ChEBI" id="CHEBI:57856"/>
        <dbReference type="ChEBI" id="CHEBI:59789"/>
        <dbReference type="ChEBI" id="CHEBI:90615"/>
        <dbReference type="ChEBI" id="CHEBI:90616"/>
        <dbReference type="EC" id="2.1.1.72"/>
    </reaction>
</comment>
<dbReference type="EMBL" id="FZOB01000003">
    <property type="protein sequence ID" value="SNR68908.1"/>
    <property type="molecule type" value="Genomic_DNA"/>
</dbReference>
<evidence type="ECO:0000256" key="8">
    <source>
        <dbReference type="SAM" id="Coils"/>
    </source>
</evidence>
<dbReference type="Pfam" id="PF12950">
    <property type="entry name" value="TaqI_C"/>
    <property type="match status" value="1"/>
</dbReference>
<dbReference type="Proteomes" id="UP000198405">
    <property type="component" value="Unassembled WGS sequence"/>
</dbReference>
<keyword evidence="3" id="KW-0808">Transferase</keyword>
<evidence type="ECO:0000256" key="4">
    <source>
        <dbReference type="ARBA" id="ARBA00022691"/>
    </source>
</evidence>
<dbReference type="PANTHER" id="PTHR33841:SF1">
    <property type="entry name" value="DNA METHYLTRANSFERASE A"/>
    <property type="match status" value="1"/>
</dbReference>
<evidence type="ECO:0000256" key="2">
    <source>
        <dbReference type="ARBA" id="ARBA00022603"/>
    </source>
</evidence>
<name>A0A238YDM2_9BACT</name>
<dbReference type="SUPFAM" id="SSF116734">
    <property type="entry name" value="DNA methylase specificity domain"/>
    <property type="match status" value="1"/>
</dbReference>
<dbReference type="GO" id="GO:0009007">
    <property type="term" value="F:site-specific DNA-methyltransferase (adenine-specific) activity"/>
    <property type="evidence" value="ECO:0007669"/>
    <property type="project" value="UniProtKB-EC"/>
</dbReference>
<evidence type="ECO:0000259" key="10">
    <source>
        <dbReference type="Pfam" id="PF12950"/>
    </source>
</evidence>
<proteinExistence type="predicted"/>
<reference evidence="12" key="1">
    <citation type="submission" date="2017-06" db="EMBL/GenBank/DDBJ databases">
        <authorList>
            <person name="Varghese N."/>
            <person name="Submissions S."/>
        </authorList>
    </citation>
    <scope>NUCLEOTIDE SEQUENCE [LARGE SCALE GENOMIC DNA]</scope>
    <source>
        <strain evidence="12">DSM 15668</strain>
    </source>
</reference>
<dbReference type="InterPro" id="IPR011639">
    <property type="entry name" value="MethylTrfase_TaqI-like_dom"/>
</dbReference>
<dbReference type="PANTHER" id="PTHR33841">
    <property type="entry name" value="DNA METHYLTRANSFERASE YEEA-RELATED"/>
    <property type="match status" value="1"/>
</dbReference>
<sequence length="1231" mass="145741">MSIEIYDTAVKTLIENPFNKSNFEKFLRTVFESADFEERFEITDLECPERFKELIKKAEVLGEYEDKESNKVLFLTVELGRGSTLERARKTQRDFVARIIEEYNAEAAIVAFYVSGFENWRLSFVRAVYHFNEEGKPVQKLTSYKRYSFLLGEGEPSHTAYKQLSTLKENPDPDIDSIENTFSVEPVTKEFYEELKKVFEKMWKRIYENNKHIFRRDPSYDLPDEELKVEVRAFTKRLIGRILFLYFVQKKGWLGAEKGSSVKSGDKKFLVTRFYKLKKEGKNYYRDLLEILFFKALNTLPQRPGDFYREELDCQIPFLNGGLFERDYSEDLYIVIDNDLFEELFNVLERFNFTIKEDEPYEKEVAVDPEMLGKIFENLLEENYRKGTGAFYTPREIVYYMARKSLIYYLNRKIKVPAEYIEALLILEDLDGLKDKFPKAGEEIVNKKKEIVSAIKNLKIVDPAVGSGAFPMGLLLEMVRLIRILEEDIDEYKLKKELIQNCIYGVDKDPSAVDIARLRFWLSLIVHHELEEIEPLPNLDYKLMQGDSLVEEIVLGDVSIPLDFGELLIKKQLLNPEQQILFKADKPEKITLSLQIKVINDKLKELEELHERLFNTWNPTAKRKLKDEIERIEMEIIETKLLDLEKKYKREAEGIQQRLSFSNIKKLEQNKFKKQLVNCYVRLEAIQNFRENLRKKYRDYFLWELNFPEVFFEKEGFDIVVANPPYVGEAGHKDLLKRVRLTSFGKKYGQGKMDYFHFFLQKAIHRLSNRNSIISFITTNYYFQGAGASKLRESIKKNTDILELIDFNELRLFESATGQHNAIIFLGKPKKGWNTLYIKFLLREPNVEKSLKIIEKVLSGKIEDDHEKLVLKFKTKYVFDKKDYIVPLGGLFETILKEMEKGAIYLKDKDLAQGIVMPQDFVTKKHLKILGDGVNLGDGIFVLSQEELERLNLTEKEFKEIIRPYYTTEELDVYCRNSKNRYWIIYTTTEKIKQIQEYPNIKKHLDKFKRVITSDFKPYGLHRAREEYFFKGEKIISRRMTKRPHFTYTDFDCYVSQTFFVIKPRSEALRDVNLKYLTLIFNSKLAYWWFYHFGKRKGEQLQVDKEPLMAFPIKIVKEQDEISKLFDIICCIKKAITGTFEKHVYDFFVEIVDALIYEIYFSDVMNNEYRIRNLLFETLNSFKTGFSLEDILKFYYELNSSKSPIRNRIILMKLHDPIVSTMERKEKWGIG</sequence>
<keyword evidence="4" id="KW-0949">S-adenosyl-L-methionine</keyword>
<dbReference type="Pfam" id="PF07669">
    <property type="entry name" value="Eco57I"/>
    <property type="match status" value="1"/>
</dbReference>
<dbReference type="AlphaFoldDB" id="A0A238YDM2"/>
<dbReference type="InterPro" id="IPR050953">
    <property type="entry name" value="N4_N6_ade-DNA_methylase"/>
</dbReference>
<dbReference type="PRINTS" id="PR00507">
    <property type="entry name" value="N12N6MTFRASE"/>
</dbReference>
<dbReference type="OrthoDB" id="9814572at2"/>
<organism evidence="11 12">
    <name type="scientific">Desulfurobacterium atlanticum</name>
    <dbReference type="NCBI Taxonomy" id="240169"/>
    <lineage>
        <taxon>Bacteria</taxon>
        <taxon>Pseudomonadati</taxon>
        <taxon>Aquificota</taxon>
        <taxon>Aquificia</taxon>
        <taxon>Desulfurobacteriales</taxon>
        <taxon>Desulfurobacteriaceae</taxon>
        <taxon>Desulfurobacterium</taxon>
    </lineage>
</organism>
<dbReference type="SUPFAM" id="SSF53335">
    <property type="entry name" value="S-adenosyl-L-methionine-dependent methyltransferases"/>
    <property type="match status" value="1"/>
</dbReference>
<dbReference type="InterPro" id="IPR025931">
    <property type="entry name" value="TaqI_C"/>
</dbReference>
<dbReference type="EC" id="2.1.1.72" evidence="1"/>
<feature type="coiled-coil region" evidence="8">
    <location>
        <begin position="475"/>
        <end position="502"/>
    </location>
</feature>
<dbReference type="GO" id="GO:0003677">
    <property type="term" value="F:DNA binding"/>
    <property type="evidence" value="ECO:0007669"/>
    <property type="project" value="UniProtKB-KW"/>
</dbReference>
<feature type="domain" description="TaqI-like C-terminal specificity" evidence="10">
    <location>
        <begin position="1016"/>
        <end position="1113"/>
    </location>
</feature>
<gene>
    <name evidence="11" type="ORF">SAMN06265340_10345</name>
</gene>
<dbReference type="GO" id="GO:0032259">
    <property type="term" value="P:methylation"/>
    <property type="evidence" value="ECO:0007669"/>
    <property type="project" value="UniProtKB-KW"/>
</dbReference>
<dbReference type="RefSeq" id="WP_089322597.1">
    <property type="nucleotide sequence ID" value="NZ_FZOB01000003.1"/>
</dbReference>
<keyword evidence="2 11" id="KW-0489">Methyltransferase</keyword>
<evidence type="ECO:0000313" key="11">
    <source>
        <dbReference type="EMBL" id="SNR68908.1"/>
    </source>
</evidence>
<keyword evidence="8" id="KW-0175">Coiled coil</keyword>
<dbReference type="Gene3D" id="3.40.50.150">
    <property type="entry name" value="Vaccinia Virus protein VP39"/>
    <property type="match status" value="2"/>
</dbReference>
<evidence type="ECO:0000256" key="3">
    <source>
        <dbReference type="ARBA" id="ARBA00022679"/>
    </source>
</evidence>
<keyword evidence="6" id="KW-0238">DNA-binding</keyword>
<evidence type="ECO:0000256" key="1">
    <source>
        <dbReference type="ARBA" id="ARBA00011900"/>
    </source>
</evidence>
<protein>
    <recommendedName>
        <fullName evidence="1">site-specific DNA-methyltransferase (adenine-specific)</fullName>
        <ecNumber evidence="1">2.1.1.72</ecNumber>
    </recommendedName>
</protein>
<dbReference type="InterPro" id="IPR002052">
    <property type="entry name" value="DNA_methylase_N6_adenine_CS"/>
</dbReference>
<dbReference type="InterPro" id="IPR029063">
    <property type="entry name" value="SAM-dependent_MTases_sf"/>
</dbReference>
<evidence type="ECO:0000313" key="12">
    <source>
        <dbReference type="Proteomes" id="UP000198405"/>
    </source>
</evidence>
<dbReference type="GO" id="GO:0009307">
    <property type="term" value="P:DNA restriction-modification system"/>
    <property type="evidence" value="ECO:0007669"/>
    <property type="project" value="UniProtKB-KW"/>
</dbReference>
<evidence type="ECO:0000256" key="5">
    <source>
        <dbReference type="ARBA" id="ARBA00022747"/>
    </source>
</evidence>
<feature type="domain" description="Type II methyltransferase M.TaqI-like" evidence="9">
    <location>
        <begin position="501"/>
        <end position="813"/>
    </location>
</feature>
<keyword evidence="5" id="KW-0680">Restriction system</keyword>
<evidence type="ECO:0000256" key="6">
    <source>
        <dbReference type="ARBA" id="ARBA00023125"/>
    </source>
</evidence>
<feature type="coiled-coil region" evidence="8">
    <location>
        <begin position="589"/>
        <end position="642"/>
    </location>
</feature>
<evidence type="ECO:0000259" key="9">
    <source>
        <dbReference type="Pfam" id="PF07669"/>
    </source>
</evidence>